<dbReference type="KEGG" id="tap:GZ22_03200"/>
<dbReference type="EMBL" id="CP008876">
    <property type="protein sequence ID" value="AIF65750.1"/>
    <property type="molecule type" value="Genomic_DNA"/>
</dbReference>
<dbReference type="Proteomes" id="UP000027980">
    <property type="component" value="Chromosome"/>
</dbReference>
<dbReference type="HOGENOM" id="CLU_155106_2_0_9"/>
<keyword evidence="1" id="KW-0812">Transmembrane</keyword>
<evidence type="ECO:0000313" key="3">
    <source>
        <dbReference type="Proteomes" id="UP000027980"/>
    </source>
</evidence>
<feature type="transmembrane region" description="Helical" evidence="1">
    <location>
        <begin position="53"/>
        <end position="72"/>
    </location>
</feature>
<organism evidence="2 3">
    <name type="scientific">Terribacillus saccharophilus</name>
    <dbReference type="NCBI Taxonomy" id="361277"/>
    <lineage>
        <taxon>Bacteria</taxon>
        <taxon>Bacillati</taxon>
        <taxon>Bacillota</taxon>
        <taxon>Bacilli</taxon>
        <taxon>Bacillales</taxon>
        <taxon>Bacillaceae</taxon>
        <taxon>Terribacillus</taxon>
    </lineage>
</organism>
<dbReference type="RefSeq" id="WP_038558562.1">
    <property type="nucleotide sequence ID" value="NZ_CP008876.1"/>
</dbReference>
<keyword evidence="1" id="KW-0472">Membrane</keyword>
<dbReference type="AlphaFoldDB" id="A0A075LGI5"/>
<evidence type="ECO:0000313" key="2">
    <source>
        <dbReference type="EMBL" id="AIF65750.1"/>
    </source>
</evidence>
<feature type="transmembrane region" description="Helical" evidence="1">
    <location>
        <begin position="78"/>
        <end position="97"/>
    </location>
</feature>
<dbReference type="Pfam" id="PF13630">
    <property type="entry name" value="SdpI"/>
    <property type="match status" value="1"/>
</dbReference>
<keyword evidence="1" id="KW-1133">Transmembrane helix</keyword>
<dbReference type="GeneID" id="34222023"/>
<dbReference type="InterPro" id="IPR025962">
    <property type="entry name" value="SdpI/YhfL"/>
</dbReference>
<gene>
    <name evidence="2" type="ORF">GZ22_03200</name>
</gene>
<dbReference type="OrthoDB" id="3173919at2"/>
<evidence type="ECO:0008006" key="4">
    <source>
        <dbReference type="Google" id="ProtNLM"/>
    </source>
</evidence>
<accession>A0A075LGI5</accession>
<evidence type="ECO:0000256" key="1">
    <source>
        <dbReference type="SAM" id="Phobius"/>
    </source>
</evidence>
<proteinExistence type="predicted"/>
<reference evidence="2 3" key="1">
    <citation type="submission" date="2014-07" db="EMBL/GenBank/DDBJ databases">
        <title>Complete genome sequence of a moderately halophilic bacterium Terribacillus aidingensis MP602, isolated from Cryptomeria fortunei in Tianmu mountain in China.</title>
        <authorList>
            <person name="Wang Y."/>
            <person name="Lu P."/>
            <person name="Zhang L."/>
        </authorList>
    </citation>
    <scope>NUCLEOTIDE SEQUENCE [LARGE SCALE GENOMIC DNA]</scope>
    <source>
        <strain evidence="2 3">MP602</strain>
    </source>
</reference>
<protein>
    <recommendedName>
        <fullName evidence="4">SdpI/YhfL protein family</fullName>
    </recommendedName>
</protein>
<sequence length="115" mass="13197">MLILICGIGHLMASLILKTSESGSINRIAGYRTKRSMKNETLWKLGQSYAAKLLVFAGVMHIVIGGIVLLFFRYDNELYLFVELLWVIVSLVTIYGLTEWNLKQKDEEMINKKDR</sequence>
<name>A0A075LGI5_9BACI</name>